<dbReference type="InterPro" id="IPR005074">
    <property type="entry name" value="Peptidase_C39"/>
</dbReference>
<evidence type="ECO:0000259" key="17">
    <source>
        <dbReference type="PROSITE" id="PS50990"/>
    </source>
</evidence>
<proteinExistence type="predicted"/>
<evidence type="ECO:0000256" key="3">
    <source>
        <dbReference type="ARBA" id="ARBA00022475"/>
    </source>
</evidence>
<dbReference type="Pfam" id="PF00005">
    <property type="entry name" value="ABC_tran"/>
    <property type="match status" value="1"/>
</dbReference>
<dbReference type="FunFam" id="3.40.50.300:FF:000299">
    <property type="entry name" value="ABC transporter ATP-binding protein/permease"/>
    <property type="match status" value="1"/>
</dbReference>
<dbReference type="EMBL" id="JAPRAT010000043">
    <property type="protein sequence ID" value="MCZ0704562.1"/>
    <property type="molecule type" value="Genomic_DNA"/>
</dbReference>
<feature type="transmembrane region" description="Helical" evidence="14">
    <location>
        <begin position="204"/>
        <end position="224"/>
    </location>
</feature>
<evidence type="ECO:0000256" key="10">
    <source>
        <dbReference type="ARBA" id="ARBA00022967"/>
    </source>
</evidence>
<dbReference type="InterPro" id="IPR036640">
    <property type="entry name" value="ABC1_TM_sf"/>
</dbReference>
<keyword evidence="4" id="KW-0645">Protease</keyword>
<dbReference type="RefSeq" id="WP_268781336.1">
    <property type="nucleotide sequence ID" value="NZ_JAPRAT010000043.1"/>
</dbReference>
<dbReference type="GO" id="GO:0005524">
    <property type="term" value="F:ATP binding"/>
    <property type="evidence" value="ECO:0007669"/>
    <property type="project" value="UniProtKB-KW"/>
</dbReference>
<dbReference type="GO" id="GO:0008234">
    <property type="term" value="F:cysteine-type peptidase activity"/>
    <property type="evidence" value="ECO:0007669"/>
    <property type="project" value="UniProtKB-KW"/>
</dbReference>
<comment type="caution">
    <text evidence="18">The sequence shown here is derived from an EMBL/GenBank/DDBJ whole genome shotgun (WGS) entry which is preliminary data.</text>
</comment>
<dbReference type="GO" id="GO:0016887">
    <property type="term" value="F:ATP hydrolysis activity"/>
    <property type="evidence" value="ECO:0007669"/>
    <property type="project" value="InterPro"/>
</dbReference>
<evidence type="ECO:0000256" key="2">
    <source>
        <dbReference type="ARBA" id="ARBA00022448"/>
    </source>
</evidence>
<protein>
    <submittedName>
        <fullName evidence="18">Peptidase domain-containing ABC transporter</fullName>
    </submittedName>
</protein>
<dbReference type="SMART" id="SM00382">
    <property type="entry name" value="AAA"/>
    <property type="match status" value="1"/>
</dbReference>
<dbReference type="SUPFAM" id="SSF52540">
    <property type="entry name" value="P-loop containing nucleoside triphosphate hydrolases"/>
    <property type="match status" value="1"/>
</dbReference>
<dbReference type="PROSITE" id="PS50990">
    <property type="entry name" value="PEPTIDASE_C39"/>
    <property type="match status" value="1"/>
</dbReference>
<keyword evidence="2" id="KW-0813">Transport</keyword>
<evidence type="ECO:0000256" key="13">
    <source>
        <dbReference type="SAM" id="MobiDB-lite"/>
    </source>
</evidence>
<evidence type="ECO:0000256" key="11">
    <source>
        <dbReference type="ARBA" id="ARBA00022989"/>
    </source>
</evidence>
<evidence type="ECO:0000313" key="19">
    <source>
        <dbReference type="Proteomes" id="UP001084197"/>
    </source>
</evidence>
<keyword evidence="10" id="KW-1278">Translocase</keyword>
<organism evidence="18 19">
    <name type="scientific">Natronobacillus azotifigens</name>
    <dbReference type="NCBI Taxonomy" id="472978"/>
    <lineage>
        <taxon>Bacteria</taxon>
        <taxon>Bacillati</taxon>
        <taxon>Bacillota</taxon>
        <taxon>Bacilli</taxon>
        <taxon>Bacillales</taxon>
        <taxon>Bacillaceae</taxon>
        <taxon>Natronobacillus</taxon>
    </lineage>
</organism>
<evidence type="ECO:0000256" key="14">
    <source>
        <dbReference type="SAM" id="Phobius"/>
    </source>
</evidence>
<evidence type="ECO:0000256" key="8">
    <source>
        <dbReference type="ARBA" id="ARBA00022807"/>
    </source>
</evidence>
<keyword evidence="5 14" id="KW-0812">Transmembrane</keyword>
<dbReference type="PROSITE" id="PS50893">
    <property type="entry name" value="ABC_TRANSPORTER_2"/>
    <property type="match status" value="1"/>
</dbReference>
<dbReference type="InterPro" id="IPR003439">
    <property type="entry name" value="ABC_transporter-like_ATP-bd"/>
</dbReference>
<evidence type="ECO:0000256" key="7">
    <source>
        <dbReference type="ARBA" id="ARBA00022801"/>
    </source>
</evidence>
<dbReference type="NCBIfam" id="TIGR01193">
    <property type="entry name" value="bacteriocin_ABC"/>
    <property type="match status" value="1"/>
</dbReference>
<dbReference type="PANTHER" id="PTHR43394:SF1">
    <property type="entry name" value="ATP-BINDING CASSETTE SUB-FAMILY B MEMBER 10, MITOCHONDRIAL"/>
    <property type="match status" value="1"/>
</dbReference>
<keyword evidence="9" id="KW-0067">ATP-binding</keyword>
<dbReference type="InterPro" id="IPR039421">
    <property type="entry name" value="Type_1_exporter"/>
</dbReference>
<accession>A0A9J6RFM2</accession>
<dbReference type="PANTHER" id="PTHR43394">
    <property type="entry name" value="ATP-DEPENDENT PERMEASE MDL1, MITOCHONDRIAL"/>
    <property type="match status" value="1"/>
</dbReference>
<dbReference type="InterPro" id="IPR027417">
    <property type="entry name" value="P-loop_NTPase"/>
</dbReference>
<dbReference type="InterPro" id="IPR005897">
    <property type="entry name" value="Pept_C39_ABC_bacteriocin"/>
</dbReference>
<dbReference type="AlphaFoldDB" id="A0A9J6RFM2"/>
<dbReference type="PROSITE" id="PS50929">
    <property type="entry name" value="ABC_TM1F"/>
    <property type="match status" value="1"/>
</dbReference>
<dbReference type="GO" id="GO:0043214">
    <property type="term" value="F:ABC-type bacteriocin transporter activity"/>
    <property type="evidence" value="ECO:0007669"/>
    <property type="project" value="InterPro"/>
</dbReference>
<evidence type="ECO:0000259" key="16">
    <source>
        <dbReference type="PROSITE" id="PS50929"/>
    </source>
</evidence>
<dbReference type="Gene3D" id="3.40.50.300">
    <property type="entry name" value="P-loop containing nucleotide triphosphate hydrolases"/>
    <property type="match status" value="1"/>
</dbReference>
<dbReference type="CDD" id="cd02418">
    <property type="entry name" value="Peptidase_C39B"/>
    <property type="match status" value="1"/>
</dbReference>
<evidence type="ECO:0000256" key="1">
    <source>
        <dbReference type="ARBA" id="ARBA00004651"/>
    </source>
</evidence>
<dbReference type="SUPFAM" id="SSF90123">
    <property type="entry name" value="ABC transporter transmembrane region"/>
    <property type="match status" value="1"/>
</dbReference>
<dbReference type="Gene3D" id="3.90.70.10">
    <property type="entry name" value="Cysteine proteinases"/>
    <property type="match status" value="1"/>
</dbReference>
<dbReference type="InterPro" id="IPR003593">
    <property type="entry name" value="AAA+_ATPase"/>
</dbReference>
<dbReference type="InterPro" id="IPR017871">
    <property type="entry name" value="ABC_transporter-like_CS"/>
</dbReference>
<evidence type="ECO:0000256" key="4">
    <source>
        <dbReference type="ARBA" id="ARBA00022670"/>
    </source>
</evidence>
<feature type="region of interest" description="Disordered" evidence="13">
    <location>
        <begin position="722"/>
        <end position="743"/>
    </location>
</feature>
<keyword evidence="3" id="KW-1003">Cell membrane</keyword>
<keyword evidence="7" id="KW-0378">Hydrolase</keyword>
<keyword evidence="12 14" id="KW-0472">Membrane</keyword>
<evidence type="ECO:0000256" key="6">
    <source>
        <dbReference type="ARBA" id="ARBA00022741"/>
    </source>
</evidence>
<evidence type="ECO:0000256" key="5">
    <source>
        <dbReference type="ARBA" id="ARBA00022692"/>
    </source>
</evidence>
<evidence type="ECO:0000256" key="9">
    <source>
        <dbReference type="ARBA" id="ARBA00022840"/>
    </source>
</evidence>
<dbReference type="GO" id="GO:0006508">
    <property type="term" value="P:proteolysis"/>
    <property type="evidence" value="ECO:0007669"/>
    <property type="project" value="UniProtKB-KW"/>
</dbReference>
<feature type="domain" description="ABC transmembrane type-1" evidence="16">
    <location>
        <begin position="168"/>
        <end position="449"/>
    </location>
</feature>
<dbReference type="GO" id="GO:0005886">
    <property type="term" value="C:plasma membrane"/>
    <property type="evidence" value="ECO:0007669"/>
    <property type="project" value="UniProtKB-SubCell"/>
</dbReference>
<feature type="transmembrane region" description="Helical" evidence="14">
    <location>
        <begin position="166"/>
        <end position="192"/>
    </location>
</feature>
<dbReference type="Pfam" id="PF00664">
    <property type="entry name" value="ABC_membrane"/>
    <property type="match status" value="1"/>
</dbReference>
<feature type="transmembrane region" description="Helical" evidence="14">
    <location>
        <begin position="306"/>
        <end position="324"/>
    </location>
</feature>
<dbReference type="Pfam" id="PF03412">
    <property type="entry name" value="Peptidase_C39"/>
    <property type="match status" value="1"/>
</dbReference>
<comment type="subcellular location">
    <subcellularLocation>
        <location evidence="1">Cell membrane</location>
        <topology evidence="1">Multi-pass membrane protein</topology>
    </subcellularLocation>
</comment>
<evidence type="ECO:0000313" key="18">
    <source>
        <dbReference type="EMBL" id="MCZ0704562.1"/>
    </source>
</evidence>
<keyword evidence="6" id="KW-0547">Nucleotide-binding</keyword>
<keyword evidence="11 14" id="KW-1133">Transmembrane helix</keyword>
<name>A0A9J6RFM2_9BACI</name>
<evidence type="ECO:0000259" key="15">
    <source>
        <dbReference type="PROSITE" id="PS50893"/>
    </source>
</evidence>
<evidence type="ECO:0000256" key="12">
    <source>
        <dbReference type="ARBA" id="ARBA00023136"/>
    </source>
</evidence>
<feature type="transmembrane region" description="Helical" evidence="14">
    <location>
        <begin position="277"/>
        <end position="300"/>
    </location>
</feature>
<dbReference type="CDD" id="cd18570">
    <property type="entry name" value="ABC_6TM_PCAT1_LagD_like"/>
    <property type="match status" value="1"/>
</dbReference>
<keyword evidence="19" id="KW-1185">Reference proteome</keyword>
<sequence>MLFKKWPCTMQHDASDCAAAVVSTVMLRYKKETTIMKIREIIGTDAYGTTVKGIMDGLTKLNFNAKAIRTTTDQITNDLSFPAIAQIHTEAGLNHFVVIHKVTKNDQLVVADPDKGIEKMDREEFEKLFSGVMIFMVPTSEFEMMRLKDKGMFELFMRLILPQKKLMAVIILASLLLTAFGIFSSFFSKIIMDEIIPYQLRHSLYIFLIVFALVSLVQNLVSAFRQHILLFLSRKIDIPVMMGYYNHIIHLPYRFFGSRKVGDIITRFQDAMTIKDIFTSVSLSLGLDIMLALFSSFLLWRLNAQLFFILVVMVLINIALIYIFKKPYKKINYEQMEAGAMLNAQLIESIQNIDTVKAHANETEQMNHLERRFVHSLKIGYKEGILQNVQEFVSTFVNSLGNVFMLGFGALMIIDGEITIGDLLVFQTLSQFFIEPVQNLVSLQLTFQEAQVAMNRLSELMSLDREDIHQEQQLSDIDLKQEIAFENVTFAYGSRPPVLKDFDLHINQGEKVAFVGESGAGKSTIAKLLLKFMSPQEGQIKLGNYQLEDIDYHYLRRKMAYIPQKIDLFTGTIIDNLKIGNPEATYEQIISACELAGAASFIDRLQNRYHTMIEEGGGNLSGGERQRLAIARALLAESDLFIFDEATSHLDSFSEQKIQEIIFNRIKGKTMIMIAHRLSTIIQCDRIFFIEDGQITESGTHEDLMKQNGRYARLVNAQTMGCSVDQPSTKKTNDPEDEEVSYD</sequence>
<dbReference type="Gene3D" id="1.20.1560.10">
    <property type="entry name" value="ABC transporter type 1, transmembrane domain"/>
    <property type="match status" value="1"/>
</dbReference>
<reference evidence="18" key="1">
    <citation type="submission" date="2022-11" db="EMBL/GenBank/DDBJ databases">
        <title>WGS of Natronobacillus azotifigens 24KS-1, an anaerobic diazotrophic haloalkaliphile from soda-rich habitats.</title>
        <authorList>
            <person name="Sorokin D.Y."/>
            <person name="Merkel A.Y."/>
        </authorList>
    </citation>
    <scope>NUCLEOTIDE SEQUENCE</scope>
    <source>
        <strain evidence="18">24KS-1</strain>
    </source>
</reference>
<dbReference type="PROSITE" id="PS00211">
    <property type="entry name" value="ABC_TRANSPORTER_1"/>
    <property type="match status" value="1"/>
</dbReference>
<keyword evidence="8" id="KW-0788">Thiol protease</keyword>
<dbReference type="InterPro" id="IPR011527">
    <property type="entry name" value="ABC1_TM_dom"/>
</dbReference>
<feature type="domain" description="Peptidase C39" evidence="17">
    <location>
        <begin position="11"/>
        <end position="136"/>
    </location>
</feature>
<dbReference type="GO" id="GO:0015421">
    <property type="term" value="F:ABC-type oligopeptide transporter activity"/>
    <property type="evidence" value="ECO:0007669"/>
    <property type="project" value="TreeGrafter"/>
</dbReference>
<feature type="domain" description="ABC transporter" evidence="15">
    <location>
        <begin position="483"/>
        <end position="717"/>
    </location>
</feature>
<dbReference type="Proteomes" id="UP001084197">
    <property type="component" value="Unassembled WGS sequence"/>
</dbReference>
<gene>
    <name evidence="18" type="ORF">OWO01_15230</name>
</gene>